<evidence type="ECO:0000256" key="3">
    <source>
        <dbReference type="ARBA" id="ARBA00022763"/>
    </source>
</evidence>
<keyword evidence="10" id="KW-1185">Reference proteome</keyword>
<sequence>MCGHFALDPVDYDSHDPLGMDGGTLALRTAPHLRPTDPISLLRAEGPRLHSQIVRWGRDVPQAARPVINARLETLSQRPLFRPQLGRFHCLIPATAWFEWRHEGSDKVGYRFAPQQGRLWHFAGLYWPPSERLPQGGAVIVTRAAEGAVSDYHHRMPHCLDPASARAWLAGEWVTTASSWRGRITPIDPHRPVQPRLF</sequence>
<keyword evidence="4 8" id="KW-0378">Hydrolase</keyword>
<keyword evidence="7" id="KW-0456">Lyase</keyword>
<dbReference type="InterPro" id="IPR003738">
    <property type="entry name" value="SRAP"/>
</dbReference>
<dbReference type="GO" id="GO:0003697">
    <property type="term" value="F:single-stranded DNA binding"/>
    <property type="evidence" value="ECO:0007669"/>
    <property type="project" value="InterPro"/>
</dbReference>
<dbReference type="KEGG" id="fbl:Fbal_2939"/>
<evidence type="ECO:0000313" key="9">
    <source>
        <dbReference type="EMBL" id="ADN77141.1"/>
    </source>
</evidence>
<keyword evidence="3" id="KW-0227">DNA damage</keyword>
<dbReference type="EC" id="3.4.-.-" evidence="8"/>
<dbReference type="OrthoDB" id="6192129at2"/>
<dbReference type="InterPro" id="IPR036590">
    <property type="entry name" value="SRAP-like"/>
</dbReference>
<dbReference type="GeneID" id="67183162"/>
<dbReference type="Proteomes" id="UP000006683">
    <property type="component" value="Chromosome"/>
</dbReference>
<evidence type="ECO:0000256" key="2">
    <source>
        <dbReference type="ARBA" id="ARBA00022670"/>
    </source>
</evidence>
<dbReference type="AlphaFoldDB" id="E1STA7"/>
<dbReference type="Gene3D" id="3.90.1680.10">
    <property type="entry name" value="SOS response associated peptidase-like"/>
    <property type="match status" value="1"/>
</dbReference>
<gene>
    <name evidence="9" type="ordered locus">Fbal_2939</name>
</gene>
<evidence type="ECO:0000256" key="5">
    <source>
        <dbReference type="ARBA" id="ARBA00023124"/>
    </source>
</evidence>
<dbReference type="Pfam" id="PF02586">
    <property type="entry name" value="SRAP"/>
    <property type="match status" value="1"/>
</dbReference>
<dbReference type="STRING" id="550540.Fbal_2939"/>
<protein>
    <recommendedName>
        <fullName evidence="8">Abasic site processing protein</fullName>
        <ecNumber evidence="8">3.4.-.-</ecNumber>
    </recommendedName>
</protein>
<dbReference type="PANTHER" id="PTHR13604">
    <property type="entry name" value="DC12-RELATED"/>
    <property type="match status" value="1"/>
</dbReference>
<evidence type="ECO:0000256" key="4">
    <source>
        <dbReference type="ARBA" id="ARBA00022801"/>
    </source>
</evidence>
<evidence type="ECO:0000313" key="10">
    <source>
        <dbReference type="Proteomes" id="UP000006683"/>
    </source>
</evidence>
<dbReference type="GO" id="GO:0006508">
    <property type="term" value="P:proteolysis"/>
    <property type="evidence" value="ECO:0007669"/>
    <property type="project" value="UniProtKB-KW"/>
</dbReference>
<organism evidence="9 10">
    <name type="scientific">Ferrimonas balearica (strain DSM 9799 / CCM 4581 / KCTC 23876 / PAT)</name>
    <dbReference type="NCBI Taxonomy" id="550540"/>
    <lineage>
        <taxon>Bacteria</taxon>
        <taxon>Pseudomonadati</taxon>
        <taxon>Pseudomonadota</taxon>
        <taxon>Gammaproteobacteria</taxon>
        <taxon>Alteromonadales</taxon>
        <taxon>Ferrimonadaceae</taxon>
        <taxon>Ferrimonas</taxon>
    </lineage>
</organism>
<evidence type="ECO:0000256" key="7">
    <source>
        <dbReference type="ARBA" id="ARBA00023239"/>
    </source>
</evidence>
<accession>E1STA7</accession>
<comment type="similarity">
    <text evidence="1 8">Belongs to the SOS response-associated peptidase family.</text>
</comment>
<evidence type="ECO:0000256" key="1">
    <source>
        <dbReference type="ARBA" id="ARBA00008136"/>
    </source>
</evidence>
<dbReference type="SUPFAM" id="SSF143081">
    <property type="entry name" value="BB1717-like"/>
    <property type="match status" value="1"/>
</dbReference>
<keyword evidence="5" id="KW-0190">Covalent protein-DNA linkage</keyword>
<name>E1STA7_FERBD</name>
<dbReference type="EMBL" id="CP002209">
    <property type="protein sequence ID" value="ADN77141.1"/>
    <property type="molecule type" value="Genomic_DNA"/>
</dbReference>
<dbReference type="GO" id="GO:0016829">
    <property type="term" value="F:lyase activity"/>
    <property type="evidence" value="ECO:0007669"/>
    <property type="project" value="UniProtKB-KW"/>
</dbReference>
<keyword evidence="6" id="KW-0238">DNA-binding</keyword>
<proteinExistence type="inferred from homology"/>
<evidence type="ECO:0000256" key="8">
    <source>
        <dbReference type="RuleBase" id="RU364100"/>
    </source>
</evidence>
<keyword evidence="2 8" id="KW-0645">Protease</keyword>
<dbReference type="HOGENOM" id="CLU_035990_6_3_6"/>
<dbReference type="GO" id="GO:0106300">
    <property type="term" value="P:protein-DNA covalent cross-linking repair"/>
    <property type="evidence" value="ECO:0007669"/>
    <property type="project" value="InterPro"/>
</dbReference>
<reference evidence="9 10" key="1">
    <citation type="journal article" date="2010" name="Stand. Genomic Sci.">
        <title>Complete genome sequence of Ferrimonas balearica type strain (PAT).</title>
        <authorList>
            <person name="Nolan M."/>
            <person name="Sikorski J."/>
            <person name="Davenport K."/>
            <person name="Lucas S."/>
            <person name="Glavina Del Rio T."/>
            <person name="Tice H."/>
            <person name="Cheng J."/>
            <person name="Goodwin L."/>
            <person name="Pitluck S."/>
            <person name="Liolios K."/>
            <person name="Ivanova N."/>
            <person name="Mavromatis K."/>
            <person name="Ovchinnikova G."/>
            <person name="Pati A."/>
            <person name="Chen A."/>
            <person name="Palaniappan K."/>
            <person name="Land M."/>
            <person name="Hauser L."/>
            <person name="Chang Y."/>
            <person name="Jeffries C."/>
            <person name="Tapia R."/>
            <person name="Brettin T."/>
            <person name="Detter J."/>
            <person name="Han C."/>
            <person name="Yasawong M."/>
            <person name="Rohde M."/>
            <person name="Tindall B."/>
            <person name="Goker M."/>
            <person name="Woyke T."/>
            <person name="Bristow J."/>
            <person name="Eisen J."/>
            <person name="Markowitz V."/>
            <person name="Hugenholtz P."/>
            <person name="Kyrpides N."/>
            <person name="Klenk H."/>
            <person name="Lapidus A."/>
        </authorList>
    </citation>
    <scope>NUCLEOTIDE SEQUENCE [LARGE SCALE GENOMIC DNA]</scope>
    <source>
        <strain evidence="10">DSM 9799 / CCM 4581 / KCTC 23876 / PAT</strain>
    </source>
</reference>
<dbReference type="eggNOG" id="COG2135">
    <property type="taxonomic scope" value="Bacteria"/>
</dbReference>
<dbReference type="GO" id="GO:0008233">
    <property type="term" value="F:peptidase activity"/>
    <property type="evidence" value="ECO:0007669"/>
    <property type="project" value="UniProtKB-KW"/>
</dbReference>
<dbReference type="PANTHER" id="PTHR13604:SF0">
    <property type="entry name" value="ABASIC SITE PROCESSING PROTEIN HMCES"/>
    <property type="match status" value="1"/>
</dbReference>
<dbReference type="RefSeq" id="WP_013346447.1">
    <property type="nucleotide sequence ID" value="NC_014541.1"/>
</dbReference>
<evidence type="ECO:0000256" key="6">
    <source>
        <dbReference type="ARBA" id="ARBA00023125"/>
    </source>
</evidence>